<dbReference type="GO" id="GO:0005886">
    <property type="term" value="C:plasma membrane"/>
    <property type="evidence" value="ECO:0007669"/>
    <property type="project" value="UniProtKB-SubCell"/>
</dbReference>
<dbReference type="AlphaFoldDB" id="A0A5C4N003"/>
<evidence type="ECO:0000256" key="6">
    <source>
        <dbReference type="ARBA" id="ARBA00031445"/>
    </source>
</evidence>
<evidence type="ECO:0000256" key="1">
    <source>
        <dbReference type="ARBA" id="ARBA00003394"/>
    </source>
</evidence>
<dbReference type="SUPFAM" id="SSF53756">
    <property type="entry name" value="UDP-Glycosyltransferase/glycogen phosphorylase"/>
    <property type="match status" value="1"/>
</dbReference>
<sequence length="413" mass="43546">MPRSLALGAYLLLAGPGGSSTEAEPPRPDGPLLWVHADSAERLPPVLAMAERLESETSLLLTLPRYVEPPATPPRVILRPAPVDTMPAARAFLDHWRPDLLLWAGGGLRPALLSLARMPKLLVEGAPEPQLLERGARWPGLGRAVVPLFDRALVTGDAAAERLWRAGLPEDRLEIAPPLDAPSPVLPCNERERRDLAQTIGARPVWLAGDLPLSELPAVVAAHRHASRSAHRLLLILAPRSTEDAPAMAKALTEAGLTVALRADGNEPEDDTQVYLADGTGEMGMWLRLAPVTFMGGTLLGGPSGRHPFEGAALGSALIHGPAKAPFDEVWARLDAAGAARVVLNGAELGRAVEALLASDRAAAMAHAGWDVATQGADVANRVADLIREHLAREQTTGDLGVTMPALGAVTSA</sequence>
<gene>
    <name evidence="10" type="ORF">FHG66_09675</name>
</gene>
<evidence type="ECO:0000259" key="9">
    <source>
        <dbReference type="Pfam" id="PF04413"/>
    </source>
</evidence>
<evidence type="ECO:0000313" key="10">
    <source>
        <dbReference type="EMBL" id="TNC49780.1"/>
    </source>
</evidence>
<evidence type="ECO:0000256" key="5">
    <source>
        <dbReference type="ARBA" id="ARBA00022679"/>
    </source>
</evidence>
<comment type="caution">
    <text evidence="10">The sequence shown here is derived from an EMBL/GenBank/DDBJ whole genome shotgun (WGS) entry which is preliminary data.</text>
</comment>
<organism evidence="10 11">
    <name type="scientific">Rubellimicrobium rubrum</name>
    <dbReference type="NCBI Taxonomy" id="2585369"/>
    <lineage>
        <taxon>Bacteria</taxon>
        <taxon>Pseudomonadati</taxon>
        <taxon>Pseudomonadota</taxon>
        <taxon>Alphaproteobacteria</taxon>
        <taxon>Rhodobacterales</taxon>
        <taxon>Roseobacteraceae</taxon>
        <taxon>Rubellimicrobium</taxon>
    </lineage>
</organism>
<keyword evidence="11" id="KW-1185">Reference proteome</keyword>
<evidence type="ECO:0000313" key="11">
    <source>
        <dbReference type="Proteomes" id="UP000305887"/>
    </source>
</evidence>
<dbReference type="EC" id="2.4.99.12" evidence="3 8"/>
<evidence type="ECO:0000256" key="2">
    <source>
        <dbReference type="ARBA" id="ARBA00004713"/>
    </source>
</evidence>
<evidence type="ECO:0000256" key="3">
    <source>
        <dbReference type="ARBA" id="ARBA00012621"/>
    </source>
</evidence>
<dbReference type="InterPro" id="IPR038107">
    <property type="entry name" value="Glycos_transf_N_sf"/>
</dbReference>
<dbReference type="PANTHER" id="PTHR42755">
    <property type="entry name" value="3-DEOXY-MANNO-OCTULOSONATE CYTIDYLYLTRANSFERASE"/>
    <property type="match status" value="1"/>
</dbReference>
<name>A0A5C4N003_9RHOB</name>
<dbReference type="EMBL" id="VDFU01000009">
    <property type="protein sequence ID" value="TNC49780.1"/>
    <property type="molecule type" value="Genomic_DNA"/>
</dbReference>
<evidence type="ECO:0000256" key="8">
    <source>
        <dbReference type="RuleBase" id="RU365103"/>
    </source>
</evidence>
<evidence type="ECO:0000256" key="7">
    <source>
        <dbReference type="ARBA" id="ARBA00049183"/>
    </source>
</evidence>
<accession>A0A5C4N003</accession>
<dbReference type="Gene3D" id="3.40.50.11720">
    <property type="entry name" value="3-Deoxy-D-manno-octulosonic-acid transferase, N-terminal domain"/>
    <property type="match status" value="1"/>
</dbReference>
<dbReference type="RefSeq" id="WP_139076556.1">
    <property type="nucleotide sequence ID" value="NZ_VDFU01000009.1"/>
</dbReference>
<feature type="domain" description="3-deoxy-D-manno-octulosonic-acid transferase N-terminal" evidence="9">
    <location>
        <begin position="28"/>
        <end position="176"/>
    </location>
</feature>
<comment type="subcellular location">
    <subcellularLocation>
        <location evidence="8">Cell membrane</location>
    </subcellularLocation>
</comment>
<dbReference type="PANTHER" id="PTHR42755:SF1">
    <property type="entry name" value="3-DEOXY-D-MANNO-OCTULOSONIC ACID TRANSFERASE, MITOCHONDRIAL-RELATED"/>
    <property type="match status" value="1"/>
</dbReference>
<comment type="similarity">
    <text evidence="8">Belongs to the glycosyltransferase group 1 family.</text>
</comment>
<keyword evidence="8" id="KW-0448">Lipopolysaccharide biosynthesis</keyword>
<dbReference type="GO" id="GO:0009244">
    <property type="term" value="P:lipopolysaccharide core region biosynthetic process"/>
    <property type="evidence" value="ECO:0007669"/>
    <property type="project" value="UniProtKB-UniRule"/>
</dbReference>
<dbReference type="GO" id="GO:0043842">
    <property type="term" value="F:Kdo transferase activity"/>
    <property type="evidence" value="ECO:0007669"/>
    <property type="project" value="UniProtKB-EC"/>
</dbReference>
<dbReference type="UniPathway" id="UPA00958"/>
<proteinExistence type="inferred from homology"/>
<keyword evidence="8" id="KW-0472">Membrane</keyword>
<dbReference type="Pfam" id="PF04413">
    <property type="entry name" value="Glycos_transf_N"/>
    <property type="match status" value="1"/>
</dbReference>
<keyword evidence="5 8" id="KW-0808">Transferase</keyword>
<dbReference type="Gene3D" id="3.40.50.2000">
    <property type="entry name" value="Glycogen Phosphorylase B"/>
    <property type="match status" value="1"/>
</dbReference>
<evidence type="ECO:0000256" key="4">
    <source>
        <dbReference type="ARBA" id="ARBA00019077"/>
    </source>
</evidence>
<dbReference type="Proteomes" id="UP000305887">
    <property type="component" value="Unassembled WGS sequence"/>
</dbReference>
<dbReference type="OrthoDB" id="9789797at2"/>
<dbReference type="InterPro" id="IPR007507">
    <property type="entry name" value="Glycos_transf_N"/>
</dbReference>
<comment type="function">
    <text evidence="1 8">Involved in lipopolysaccharide (LPS) biosynthesis. Catalyzes the transfer of 3-deoxy-D-manno-octulosonate (Kdo) residue(s) from CMP-Kdo to lipid IV(A), the tetraacyldisaccharide-1,4'-bisphosphate precursor of lipid A.</text>
</comment>
<comment type="pathway">
    <text evidence="2 8">Bacterial outer membrane biogenesis; LPS core biosynthesis.</text>
</comment>
<dbReference type="InterPro" id="IPR039901">
    <property type="entry name" value="Kdotransferase"/>
</dbReference>
<keyword evidence="8" id="KW-1003">Cell membrane</keyword>
<comment type="catalytic activity">
    <reaction evidence="7 8">
        <text>lipid IVA (E. coli) + CMP-3-deoxy-beta-D-manno-octulosonate = alpha-Kdo-(2-&gt;6)-lipid IVA (E. coli) + CMP + H(+)</text>
        <dbReference type="Rhea" id="RHEA:28066"/>
        <dbReference type="ChEBI" id="CHEBI:15378"/>
        <dbReference type="ChEBI" id="CHEBI:58603"/>
        <dbReference type="ChEBI" id="CHEBI:60364"/>
        <dbReference type="ChEBI" id="CHEBI:60377"/>
        <dbReference type="ChEBI" id="CHEBI:85987"/>
        <dbReference type="EC" id="2.4.99.12"/>
    </reaction>
</comment>
<dbReference type="GO" id="GO:0009245">
    <property type="term" value="P:lipid A biosynthetic process"/>
    <property type="evidence" value="ECO:0007669"/>
    <property type="project" value="TreeGrafter"/>
</dbReference>
<reference evidence="10 11" key="1">
    <citation type="submission" date="2019-06" db="EMBL/GenBank/DDBJ databases">
        <title>YIM 131921 draft genome.</title>
        <authorList>
            <person name="Jiang L."/>
        </authorList>
    </citation>
    <scope>NUCLEOTIDE SEQUENCE [LARGE SCALE GENOMIC DNA]</scope>
    <source>
        <strain evidence="10 11">YIM 131921</strain>
    </source>
</reference>
<protein>
    <recommendedName>
        <fullName evidence="4 8">3-deoxy-D-manno-octulosonic acid transferase</fullName>
        <shortName evidence="8">Kdo transferase</shortName>
        <ecNumber evidence="3 8">2.4.99.12</ecNumber>
    </recommendedName>
    <alternativeName>
        <fullName evidence="6 8">Lipid IV(A) 3-deoxy-D-manno-octulosonic acid transferase</fullName>
    </alternativeName>
</protein>